<dbReference type="Proteomes" id="UP000237347">
    <property type="component" value="Unassembled WGS sequence"/>
</dbReference>
<evidence type="ECO:0000256" key="1">
    <source>
        <dbReference type="ARBA" id="ARBA00022801"/>
    </source>
</evidence>
<dbReference type="AlphaFoldDB" id="A0AAW0IZ69"/>
<dbReference type="InterPro" id="IPR045254">
    <property type="entry name" value="Nit1/2_C-N_Hydrolase"/>
</dbReference>
<dbReference type="Gene3D" id="3.60.110.10">
    <property type="entry name" value="Carbon-nitrogen hydrolase"/>
    <property type="match status" value="1"/>
</dbReference>
<dbReference type="SUPFAM" id="SSF56317">
    <property type="entry name" value="Carbon-nitrogen hydrolase"/>
    <property type="match status" value="1"/>
</dbReference>
<feature type="domain" description="CN hydrolase" evidence="2">
    <location>
        <begin position="33"/>
        <end position="292"/>
    </location>
</feature>
<dbReference type="InterPro" id="IPR003010">
    <property type="entry name" value="C-N_Hydrolase"/>
</dbReference>
<dbReference type="GO" id="GO:0050152">
    <property type="term" value="F:omega-amidase activity"/>
    <property type="evidence" value="ECO:0007669"/>
    <property type="project" value="TreeGrafter"/>
</dbReference>
<dbReference type="GO" id="GO:0006541">
    <property type="term" value="P:glutamine metabolic process"/>
    <property type="evidence" value="ECO:0007669"/>
    <property type="project" value="TreeGrafter"/>
</dbReference>
<name>A0AAW0IZ69_QUESU</name>
<proteinExistence type="predicted"/>
<dbReference type="PROSITE" id="PS50263">
    <property type="entry name" value="CN_HYDROLASE"/>
    <property type="match status" value="1"/>
</dbReference>
<dbReference type="CDD" id="cd07572">
    <property type="entry name" value="nit"/>
    <property type="match status" value="1"/>
</dbReference>
<dbReference type="EMBL" id="PKMF04000768">
    <property type="protein sequence ID" value="KAK7819700.1"/>
    <property type="molecule type" value="Genomic_DNA"/>
</dbReference>
<dbReference type="GO" id="GO:0006107">
    <property type="term" value="P:oxaloacetate metabolic process"/>
    <property type="evidence" value="ECO:0007669"/>
    <property type="project" value="TreeGrafter"/>
</dbReference>
<evidence type="ECO:0000313" key="4">
    <source>
        <dbReference type="Proteomes" id="UP000237347"/>
    </source>
</evidence>
<evidence type="ECO:0000259" key="2">
    <source>
        <dbReference type="PROSITE" id="PS50263"/>
    </source>
</evidence>
<organism evidence="3 4">
    <name type="scientific">Quercus suber</name>
    <name type="common">Cork oak</name>
    <dbReference type="NCBI Taxonomy" id="58331"/>
    <lineage>
        <taxon>Eukaryota</taxon>
        <taxon>Viridiplantae</taxon>
        <taxon>Streptophyta</taxon>
        <taxon>Embryophyta</taxon>
        <taxon>Tracheophyta</taxon>
        <taxon>Spermatophyta</taxon>
        <taxon>Magnoliopsida</taxon>
        <taxon>eudicotyledons</taxon>
        <taxon>Gunneridae</taxon>
        <taxon>Pentapetalae</taxon>
        <taxon>rosids</taxon>
        <taxon>fabids</taxon>
        <taxon>Fagales</taxon>
        <taxon>Fagaceae</taxon>
        <taxon>Quercus</taxon>
    </lineage>
</organism>
<protein>
    <submittedName>
        <fullName evidence="3">Omega-amidase</fullName>
    </submittedName>
</protein>
<dbReference type="GO" id="GO:0006528">
    <property type="term" value="P:asparagine metabolic process"/>
    <property type="evidence" value="ECO:0007669"/>
    <property type="project" value="TreeGrafter"/>
</dbReference>
<dbReference type="PANTHER" id="PTHR23088:SF53">
    <property type="entry name" value="OS06G0206000 PROTEIN"/>
    <property type="match status" value="1"/>
</dbReference>
<dbReference type="PANTHER" id="PTHR23088">
    <property type="entry name" value="NITRILASE-RELATED"/>
    <property type="match status" value="1"/>
</dbReference>
<accession>A0AAW0IZ69</accession>
<keyword evidence="4" id="KW-1185">Reference proteome</keyword>
<gene>
    <name evidence="3" type="primary">NLP3_1</name>
    <name evidence="3" type="ORF">CFP56_039883</name>
</gene>
<dbReference type="InterPro" id="IPR036526">
    <property type="entry name" value="C-N_Hydrolase_sf"/>
</dbReference>
<keyword evidence="1" id="KW-0378">Hydrolase</keyword>
<dbReference type="Pfam" id="PF00795">
    <property type="entry name" value="CN_hydrolase"/>
    <property type="match status" value="1"/>
</dbReference>
<reference evidence="3 4" key="1">
    <citation type="journal article" date="2018" name="Sci. Data">
        <title>The draft genome sequence of cork oak.</title>
        <authorList>
            <person name="Ramos A.M."/>
            <person name="Usie A."/>
            <person name="Barbosa P."/>
            <person name="Barros P.M."/>
            <person name="Capote T."/>
            <person name="Chaves I."/>
            <person name="Simoes F."/>
            <person name="Abreu I."/>
            <person name="Carrasquinho I."/>
            <person name="Faro C."/>
            <person name="Guimaraes J.B."/>
            <person name="Mendonca D."/>
            <person name="Nobrega F."/>
            <person name="Rodrigues L."/>
            <person name="Saibo N.J.M."/>
            <person name="Varela M.C."/>
            <person name="Egas C."/>
            <person name="Matos J."/>
            <person name="Miguel C.M."/>
            <person name="Oliveira M.M."/>
            <person name="Ricardo C.P."/>
            <person name="Goncalves S."/>
        </authorList>
    </citation>
    <scope>NUCLEOTIDE SEQUENCE [LARGE SCALE GENOMIC DNA]</scope>
    <source>
        <strain evidence="4">cv. HL8</strain>
    </source>
</reference>
<sequence>MMASSTPSSLEHTMLAASEQVPIIVVAIYCGQFKIGLCQLSVTSEKNQNLVCARNSIKAAVECGARLVVLPEMWNCPYSNDYFAKFAEDFENEDASPTFSMLSEAACSHGITIVGGSVPESSDGRLYNTSCVFGPDGKLKAKHRKIHLFDIEIPGDITFKESDFFAAGDKPTIVDTDLATDKQLFNADVGRIGIGICHDIRFPELAALYRAKGARIICYPGAFNISTGELLWEVMQRARAADNQLFVATCSPSRDSSGSYAIWGHSTLVGPSGEIIATSGHEETVVVAEIDYSKIELQRKGLPLDKQKRADIYLS</sequence>
<dbReference type="GO" id="GO:0005739">
    <property type="term" value="C:mitochondrion"/>
    <property type="evidence" value="ECO:0007669"/>
    <property type="project" value="TreeGrafter"/>
</dbReference>
<comment type="caution">
    <text evidence="3">The sequence shown here is derived from an EMBL/GenBank/DDBJ whole genome shotgun (WGS) entry which is preliminary data.</text>
</comment>
<evidence type="ECO:0000313" key="3">
    <source>
        <dbReference type="EMBL" id="KAK7819700.1"/>
    </source>
</evidence>